<evidence type="ECO:0000313" key="2">
    <source>
        <dbReference type="Proteomes" id="UP001162501"/>
    </source>
</evidence>
<evidence type="ECO:0000313" key="1">
    <source>
        <dbReference type="EMBL" id="CAN0529842.1"/>
    </source>
</evidence>
<proteinExistence type="predicted"/>
<organism evidence="1 2">
    <name type="scientific">Rangifer tarandus platyrhynchus</name>
    <name type="common">Svalbard reindeer</name>
    <dbReference type="NCBI Taxonomy" id="3082113"/>
    <lineage>
        <taxon>Eukaryota</taxon>
        <taxon>Metazoa</taxon>
        <taxon>Chordata</taxon>
        <taxon>Craniata</taxon>
        <taxon>Vertebrata</taxon>
        <taxon>Euteleostomi</taxon>
        <taxon>Mammalia</taxon>
        <taxon>Eutheria</taxon>
        <taxon>Laurasiatheria</taxon>
        <taxon>Artiodactyla</taxon>
        <taxon>Ruminantia</taxon>
        <taxon>Pecora</taxon>
        <taxon>Cervidae</taxon>
        <taxon>Odocoileinae</taxon>
        <taxon>Rangifer</taxon>
    </lineage>
</organism>
<reference evidence="1" key="2">
    <citation type="submission" date="2025-03" db="EMBL/GenBank/DDBJ databases">
        <authorList>
            <consortium name="ELIXIR-Norway"/>
            <consortium name="Elixir Norway"/>
        </authorList>
    </citation>
    <scope>NUCLEOTIDE SEQUENCE</scope>
</reference>
<gene>
    <name evidence="1" type="ORF">MRATA1EN22A_LOCUS24504</name>
</gene>
<dbReference type="Proteomes" id="UP001162501">
    <property type="component" value="Chromosome 5"/>
</dbReference>
<name>A0AC59ZY02_RANTA</name>
<protein>
    <submittedName>
        <fullName evidence="1">Uncharacterized protein</fullName>
    </submittedName>
</protein>
<dbReference type="EMBL" id="OX596089">
    <property type="protein sequence ID" value="CAN0529842.1"/>
    <property type="molecule type" value="Genomic_DNA"/>
</dbReference>
<reference evidence="1" key="1">
    <citation type="submission" date="2023-05" db="EMBL/GenBank/DDBJ databases">
        <authorList>
            <consortium name="ELIXIR-Norway"/>
        </authorList>
    </citation>
    <scope>NUCLEOTIDE SEQUENCE</scope>
</reference>
<accession>A0AC59ZY02</accession>
<sequence length="216" mass="21698">MPRHISGQLRPPTSPGQPRIQGLPPDVPPGAGATKLGGACSLPPPLVTHEDTALLVCDFRGGAAGPQDRDLHILPDPKRKTLTVVTSATHASKGPWARRGFSAASGGPAVLVELGSVEGSGLMGSGQAGGLGGGGEEVVVAILNGQHPDPRATSSSRRDCGLGKNVRVTAVGGGSELAEDRGYSPTSQMCQAEAGLDSPGAQKAWGQLSVRGAGLL</sequence>